<name>A0ACC1WTN3_MELAZ</name>
<comment type="caution">
    <text evidence="1">The sequence shown here is derived from an EMBL/GenBank/DDBJ whole genome shotgun (WGS) entry which is preliminary data.</text>
</comment>
<organism evidence="1 2">
    <name type="scientific">Melia azedarach</name>
    <name type="common">Chinaberry tree</name>
    <dbReference type="NCBI Taxonomy" id="155640"/>
    <lineage>
        <taxon>Eukaryota</taxon>
        <taxon>Viridiplantae</taxon>
        <taxon>Streptophyta</taxon>
        <taxon>Embryophyta</taxon>
        <taxon>Tracheophyta</taxon>
        <taxon>Spermatophyta</taxon>
        <taxon>Magnoliopsida</taxon>
        <taxon>eudicotyledons</taxon>
        <taxon>Gunneridae</taxon>
        <taxon>Pentapetalae</taxon>
        <taxon>rosids</taxon>
        <taxon>malvids</taxon>
        <taxon>Sapindales</taxon>
        <taxon>Meliaceae</taxon>
        <taxon>Melia</taxon>
    </lineage>
</organism>
<gene>
    <name evidence="1" type="ORF">OWV82_025347</name>
</gene>
<reference evidence="1 2" key="1">
    <citation type="journal article" date="2023" name="Science">
        <title>Complex scaffold remodeling in plant triterpene biosynthesis.</title>
        <authorList>
            <person name="De La Pena R."/>
            <person name="Hodgson H."/>
            <person name="Liu J.C."/>
            <person name="Stephenson M.J."/>
            <person name="Martin A.C."/>
            <person name="Owen C."/>
            <person name="Harkess A."/>
            <person name="Leebens-Mack J."/>
            <person name="Jimenez L.E."/>
            <person name="Osbourn A."/>
            <person name="Sattely E.S."/>
        </authorList>
    </citation>
    <scope>NUCLEOTIDE SEQUENCE [LARGE SCALE GENOMIC DNA]</scope>
    <source>
        <strain evidence="2">cv. JPN11</strain>
        <tissue evidence="1">Leaf</tissue>
    </source>
</reference>
<sequence>MISLKKLIFIALKWRKIAGIDSRTISMRRRCRPANKGHFVVYSTDMRRFVIPLAYLHTNIFRELFRLSEEEFGLPIDGPIILPCNAALLAYVVYIIQKAARKNIQKALLLLLVSNQCAPVFSDKVPTLSPCPISI</sequence>
<protein>
    <submittedName>
        <fullName evidence="1">Auxin-responsive protein</fullName>
    </submittedName>
</protein>
<evidence type="ECO:0000313" key="1">
    <source>
        <dbReference type="EMBL" id="KAJ4702237.1"/>
    </source>
</evidence>
<dbReference type="EMBL" id="CM051407">
    <property type="protein sequence ID" value="KAJ4702237.1"/>
    <property type="molecule type" value="Genomic_DNA"/>
</dbReference>
<proteinExistence type="predicted"/>
<accession>A0ACC1WTN3</accession>
<keyword evidence="2" id="KW-1185">Reference proteome</keyword>
<dbReference type="Proteomes" id="UP001164539">
    <property type="component" value="Chromosome 14"/>
</dbReference>
<evidence type="ECO:0000313" key="2">
    <source>
        <dbReference type="Proteomes" id="UP001164539"/>
    </source>
</evidence>